<dbReference type="HOGENOM" id="CLU_017152_0_0_10"/>
<evidence type="ECO:0008006" key="3">
    <source>
        <dbReference type="Google" id="ProtNLM"/>
    </source>
</evidence>
<dbReference type="SUPFAM" id="SSF51445">
    <property type="entry name" value="(Trans)glycosidases"/>
    <property type="match status" value="1"/>
</dbReference>
<evidence type="ECO:0000313" key="2">
    <source>
        <dbReference type="Proteomes" id="UP000003089"/>
    </source>
</evidence>
<comment type="caution">
    <text evidence="1">The sequence shown here is derived from an EMBL/GenBank/DDBJ whole genome shotgun (WGS) entry which is preliminary data.</text>
</comment>
<name>I9S214_9BACE</name>
<dbReference type="Gene3D" id="3.20.20.70">
    <property type="entry name" value="Aldolase class I"/>
    <property type="match status" value="1"/>
</dbReference>
<proteinExistence type="predicted"/>
<organism evidence="1 2">
    <name type="scientific">Bacteroides nordii CL02T12C05</name>
    <dbReference type="NCBI Taxonomy" id="997884"/>
    <lineage>
        <taxon>Bacteria</taxon>
        <taxon>Pseudomonadati</taxon>
        <taxon>Bacteroidota</taxon>
        <taxon>Bacteroidia</taxon>
        <taxon>Bacteroidales</taxon>
        <taxon>Bacteroidaceae</taxon>
        <taxon>Bacteroides</taxon>
    </lineage>
</organism>
<dbReference type="InterPro" id="IPR017853">
    <property type="entry name" value="GH"/>
</dbReference>
<gene>
    <name evidence="1" type="ORF">HMPREF1068_02697</name>
</gene>
<dbReference type="PATRIC" id="fig|997884.3.peg.2770"/>
<evidence type="ECO:0000313" key="1">
    <source>
        <dbReference type="EMBL" id="EIY49601.1"/>
    </source>
</evidence>
<keyword evidence="2" id="KW-1185">Reference proteome</keyword>
<protein>
    <recommendedName>
        <fullName evidence="3">Alpha-galactosidase</fullName>
    </recommendedName>
</protein>
<dbReference type="Proteomes" id="UP000003089">
    <property type="component" value="Unassembled WGS sequence"/>
</dbReference>
<reference evidence="1 2" key="1">
    <citation type="submission" date="2012-02" db="EMBL/GenBank/DDBJ databases">
        <title>The Genome Sequence of Bacteroides nordii CL02T12C05.</title>
        <authorList>
            <consortium name="The Broad Institute Genome Sequencing Platform"/>
            <person name="Earl A."/>
            <person name="Ward D."/>
            <person name="Feldgarden M."/>
            <person name="Gevers D."/>
            <person name="Zitomersky N.L."/>
            <person name="Coyne M.J."/>
            <person name="Comstock L.E."/>
            <person name="Young S.K."/>
            <person name="Zeng Q."/>
            <person name="Gargeya S."/>
            <person name="Fitzgerald M."/>
            <person name="Haas B."/>
            <person name="Abouelleil A."/>
            <person name="Alvarado L."/>
            <person name="Arachchi H.M."/>
            <person name="Berlin A."/>
            <person name="Chapman S.B."/>
            <person name="Gearin G."/>
            <person name="Goldberg J."/>
            <person name="Griggs A."/>
            <person name="Gujja S."/>
            <person name="Hansen M."/>
            <person name="Heiman D."/>
            <person name="Howarth C."/>
            <person name="Larimer J."/>
            <person name="Lui A."/>
            <person name="MacDonald P.J.P."/>
            <person name="McCowen C."/>
            <person name="Montmayeur A."/>
            <person name="Murphy C."/>
            <person name="Neiman D."/>
            <person name="Pearson M."/>
            <person name="Priest M."/>
            <person name="Roberts A."/>
            <person name="Saif S."/>
            <person name="Shea T."/>
            <person name="Sisk P."/>
            <person name="Stolte C."/>
            <person name="Sykes S."/>
            <person name="Wortman J."/>
            <person name="Nusbaum C."/>
            <person name="Birren B."/>
        </authorList>
    </citation>
    <scope>NUCLEOTIDE SEQUENCE [LARGE SCALE GENOMIC DNA]</scope>
    <source>
        <strain evidence="1 2">CL02T12C05</strain>
    </source>
</reference>
<dbReference type="AlphaFoldDB" id="I9S214"/>
<dbReference type="EMBL" id="AGXS01000017">
    <property type="protein sequence ID" value="EIY49601.1"/>
    <property type="molecule type" value="Genomic_DNA"/>
</dbReference>
<sequence>MNKQAFLSFIILCGITVTLGAQTTAYRLENPFLVRTLEVNNGVLATQSIYNKLSGKMLTPLSCEEFALRISEGTDKEGTGRILTAKDFTVLSVSDYALMSNKKGHGYRFVLNNKKEELSVTISYELAEDESFCHKYLQIRSGKDVTLERVDVESISFADARQNYTTKEITAQGAARWKPGLGQPLYTTKTATYWGIEFPAATNFVTDKKMSCGYLRGFKLSKDEEYTTYKSVVGVADDPAYLDDAFYAYIDKIRKRPLRLQIQYNSWFDFGKSVSDQTFAGSVRKVNNELVLERGCTPLNAYVIDDGWQHADPATADWSEKVWTVNSKFSPDFSESRQAVKEANSKLGLWLSPASILGGLKMVPKMREYGYESLSYGMSMTGAVYMQKLEDRIVELASGGVSYFKFDGLFGHLNIRDFELQGRGTAAMPQLGLEGFSSNDERLNDSRYDELKLYYLTAGTERLMKIFNRLGEVNPDIFIAITNGAYLSPWWLQYVDVVWLINAGDAAKGNNRNGELVYRDNVYHQIWKEENTKFPMNSVFNHEPKKTGPDETPEAFRDYLYMNLSRGTGFIELYIKTEKLSYSDWDILADGLKWAQKVFPLFHNVRMHGGSPRDNEVYGYSAWNKTQGYLSFHNPSEKEQTYNVMLDRSLGLLPETDMVYHVSSPLGSVGSRVKASYRYGDMLSLTLKPGEITVLDFTNLASSFSSLGNEGISSICD</sequence>
<dbReference type="STRING" id="997884.HMPREF1068_02697"/>
<dbReference type="RefSeq" id="WP_007485781.1">
    <property type="nucleotide sequence ID" value="NZ_JH724314.1"/>
</dbReference>
<dbReference type="InterPro" id="IPR013785">
    <property type="entry name" value="Aldolase_TIM"/>
</dbReference>
<dbReference type="eggNOG" id="COG3345">
    <property type="taxonomic scope" value="Bacteria"/>
</dbReference>
<accession>I9S214</accession>